<dbReference type="AlphaFoldDB" id="A0A8T1UNV7"/>
<evidence type="ECO:0000313" key="3">
    <source>
        <dbReference type="Proteomes" id="UP000688947"/>
    </source>
</evidence>
<comment type="caution">
    <text evidence="2">The sequence shown here is derived from an EMBL/GenBank/DDBJ whole genome shotgun (WGS) entry which is preliminary data.</text>
</comment>
<protein>
    <submittedName>
        <fullName evidence="2">Uncharacterized protein</fullName>
    </submittedName>
</protein>
<evidence type="ECO:0000313" key="2">
    <source>
        <dbReference type="EMBL" id="KAG6967228.1"/>
    </source>
</evidence>
<name>A0A8T1UNV7_9STRA</name>
<sequence>MLEPPSVYRLYRHFLPTPTSRHLPSTTRLEVHTRGVNETWPEEKSEFHHVESQNQSRRHEEGLERK</sequence>
<accession>A0A8T1UNV7</accession>
<gene>
    <name evidence="2" type="ORF">JG687_00004401</name>
</gene>
<proteinExistence type="predicted"/>
<evidence type="ECO:0000256" key="1">
    <source>
        <dbReference type="SAM" id="MobiDB-lite"/>
    </source>
</evidence>
<dbReference type="Proteomes" id="UP000688947">
    <property type="component" value="Unassembled WGS sequence"/>
</dbReference>
<dbReference type="EMBL" id="JAENGZ010000150">
    <property type="protein sequence ID" value="KAG6967228.1"/>
    <property type="molecule type" value="Genomic_DNA"/>
</dbReference>
<reference evidence="2" key="1">
    <citation type="submission" date="2021-01" db="EMBL/GenBank/DDBJ databases">
        <title>Phytophthora aleatoria, a newly-described species from Pinus radiata is distinct from Phytophthora cactorum isolates based on comparative genomics.</title>
        <authorList>
            <person name="Mcdougal R."/>
            <person name="Panda P."/>
            <person name="Williams N."/>
            <person name="Studholme D.J."/>
        </authorList>
    </citation>
    <scope>NUCLEOTIDE SEQUENCE</scope>
    <source>
        <strain evidence="2">NZFS 3830</strain>
    </source>
</reference>
<organism evidence="2 3">
    <name type="scientific">Phytophthora cactorum</name>
    <dbReference type="NCBI Taxonomy" id="29920"/>
    <lineage>
        <taxon>Eukaryota</taxon>
        <taxon>Sar</taxon>
        <taxon>Stramenopiles</taxon>
        <taxon>Oomycota</taxon>
        <taxon>Peronosporomycetes</taxon>
        <taxon>Peronosporales</taxon>
        <taxon>Peronosporaceae</taxon>
        <taxon>Phytophthora</taxon>
    </lineage>
</organism>
<feature type="region of interest" description="Disordered" evidence="1">
    <location>
        <begin position="37"/>
        <end position="66"/>
    </location>
</feature>